<comment type="caution">
    <text evidence="1">The sequence shown here is derived from an EMBL/GenBank/DDBJ whole genome shotgun (WGS) entry which is preliminary data.</text>
</comment>
<evidence type="ECO:0000313" key="2">
    <source>
        <dbReference type="Proteomes" id="UP000449092"/>
    </source>
</evidence>
<evidence type="ECO:0000313" key="1">
    <source>
        <dbReference type="EMBL" id="MYE38179.1"/>
    </source>
</evidence>
<organism evidence="1 2">
    <name type="scientific">Candidatus Spechtbacteria bacterium SB0662_bin_43</name>
    <dbReference type="NCBI Taxonomy" id="2604897"/>
    <lineage>
        <taxon>Bacteria</taxon>
        <taxon>Candidatus Spechtiibacteriota</taxon>
    </lineage>
</organism>
<dbReference type="EMBL" id="VXOY01000011">
    <property type="protein sequence ID" value="MYE38179.1"/>
    <property type="molecule type" value="Genomic_DNA"/>
</dbReference>
<reference evidence="1 2" key="1">
    <citation type="submission" date="2019-09" db="EMBL/GenBank/DDBJ databases">
        <title>Characterisation of the sponge microbiome using genome-centric metagenomics.</title>
        <authorList>
            <person name="Engelberts J.P."/>
            <person name="Robbins S.J."/>
            <person name="De Goeij J.M."/>
            <person name="Aranda M."/>
            <person name="Bell S.C."/>
            <person name="Webster N.S."/>
        </authorList>
    </citation>
    <scope>NUCLEOTIDE SEQUENCE [LARGE SCALE GENOMIC DNA]</scope>
    <source>
        <strain evidence="1">SB0662_bin_43</strain>
    </source>
</reference>
<name>A0A845D9Q0_9BACT</name>
<accession>A0A845D9Q0</accession>
<sequence>MSKTPHEEYYVQRAKPLDREWTAEAIEELGPPESYGNANSYAHKVEPHDHEWTTDKNDPLLNCRVRGCIRFGNPVRQCAICGILRCVWHLDVPLFPWD</sequence>
<dbReference type="Proteomes" id="UP000449092">
    <property type="component" value="Unassembled WGS sequence"/>
</dbReference>
<protein>
    <submittedName>
        <fullName evidence="1">Uncharacterized protein</fullName>
    </submittedName>
</protein>
<gene>
    <name evidence="1" type="ORF">F4X82_01505</name>
</gene>
<dbReference type="AlphaFoldDB" id="A0A845D9Q0"/>
<proteinExistence type="predicted"/>